<protein>
    <submittedName>
        <fullName evidence="2">Uncharacterized protein</fullName>
    </submittedName>
</protein>
<accession>A0A0F9F9T2</accession>
<proteinExistence type="predicted"/>
<evidence type="ECO:0000256" key="1">
    <source>
        <dbReference type="SAM" id="MobiDB-lite"/>
    </source>
</evidence>
<sequence>MEQKNKMKNSPRAKRHKILKRKVR</sequence>
<feature type="region of interest" description="Disordered" evidence="1">
    <location>
        <begin position="1"/>
        <end position="24"/>
    </location>
</feature>
<feature type="non-terminal residue" evidence="2">
    <location>
        <position position="24"/>
    </location>
</feature>
<dbReference type="AlphaFoldDB" id="A0A0F9F9T2"/>
<reference evidence="2" key="1">
    <citation type="journal article" date="2015" name="Nature">
        <title>Complex archaea that bridge the gap between prokaryotes and eukaryotes.</title>
        <authorList>
            <person name="Spang A."/>
            <person name="Saw J.H."/>
            <person name="Jorgensen S.L."/>
            <person name="Zaremba-Niedzwiedzka K."/>
            <person name="Martijn J."/>
            <person name="Lind A.E."/>
            <person name="van Eijk R."/>
            <person name="Schleper C."/>
            <person name="Guy L."/>
            <person name="Ettema T.J."/>
        </authorList>
    </citation>
    <scope>NUCLEOTIDE SEQUENCE</scope>
</reference>
<organism evidence="2">
    <name type="scientific">marine sediment metagenome</name>
    <dbReference type="NCBI Taxonomy" id="412755"/>
    <lineage>
        <taxon>unclassified sequences</taxon>
        <taxon>metagenomes</taxon>
        <taxon>ecological metagenomes</taxon>
    </lineage>
</organism>
<evidence type="ECO:0000313" key="2">
    <source>
        <dbReference type="EMBL" id="KKL47857.1"/>
    </source>
</evidence>
<name>A0A0F9F9T2_9ZZZZ</name>
<comment type="caution">
    <text evidence="2">The sequence shown here is derived from an EMBL/GenBank/DDBJ whole genome shotgun (WGS) entry which is preliminary data.</text>
</comment>
<gene>
    <name evidence="2" type="ORF">LCGC14_2331370</name>
</gene>
<dbReference type="EMBL" id="LAZR01033519">
    <property type="protein sequence ID" value="KKL47857.1"/>
    <property type="molecule type" value="Genomic_DNA"/>
</dbReference>